<keyword evidence="1 6" id="KW-0547">Nucleotide-binding</keyword>
<dbReference type="GO" id="GO:0016459">
    <property type="term" value="C:myosin complex"/>
    <property type="evidence" value="ECO:0007669"/>
    <property type="project" value="UniProtKB-KW"/>
</dbReference>
<evidence type="ECO:0000256" key="2">
    <source>
        <dbReference type="ARBA" id="ARBA00022840"/>
    </source>
</evidence>
<keyword evidence="3 6" id="KW-0518">Myosin</keyword>
<dbReference type="GO" id="GO:0000146">
    <property type="term" value="F:microfilament motor activity"/>
    <property type="evidence" value="ECO:0007669"/>
    <property type="project" value="TreeGrafter"/>
</dbReference>
<dbReference type="PRINTS" id="PR00193">
    <property type="entry name" value="MYOSINHEAVY"/>
</dbReference>
<proteinExistence type="inferred from homology"/>
<feature type="region of interest" description="Disordered" evidence="7">
    <location>
        <begin position="954"/>
        <end position="1046"/>
    </location>
</feature>
<dbReference type="InterPro" id="IPR027417">
    <property type="entry name" value="P-loop_NTPase"/>
</dbReference>
<dbReference type="Gene3D" id="1.20.58.530">
    <property type="match status" value="1"/>
</dbReference>
<dbReference type="CDD" id="cd00124">
    <property type="entry name" value="MYSc"/>
    <property type="match status" value="1"/>
</dbReference>
<evidence type="ECO:0000313" key="10">
    <source>
        <dbReference type="Proteomes" id="UP000241890"/>
    </source>
</evidence>
<feature type="domain" description="Myosin motor" evidence="8">
    <location>
        <begin position="94"/>
        <end position="896"/>
    </location>
</feature>
<dbReference type="Pfam" id="PF00063">
    <property type="entry name" value="Myosin_head"/>
    <property type="match status" value="2"/>
</dbReference>
<dbReference type="InterPro" id="IPR036961">
    <property type="entry name" value="Kinesin_motor_dom_sf"/>
</dbReference>
<dbReference type="OrthoDB" id="6108017at2759"/>
<feature type="compositionally biased region" description="Basic and acidic residues" evidence="7">
    <location>
        <begin position="1037"/>
        <end position="1046"/>
    </location>
</feature>
<keyword evidence="4 6" id="KW-0505">Motor protein</keyword>
<dbReference type="InParanoid" id="A0A2R5G9P0"/>
<sequence length="1046" mass="116934">MERKLKKGSKVWVKDAEEAWVEGVILGRYKPASAREDALLAKTKGARGSEGVPSPYRIVVQLGKELKRRGGKTRVVDARLECEVRRSKSAKVYSNVEDLTSIDTLHEPGLLEALEQRYAQDRIYTFTGRILLAVNPFKEIPGMYGKGVVQKYASATADADLPAHIYRVASTAYKDVMERGGLNQTVLVSGESGAGKTETTKIIMRSLAAMSQWRSSGASGTDISERVLRSNPVLETFGNSCTIRNENSSRFGKLIEIKFDSESGGTLGAHITTYLLEKARLTKQFPGERNFHVFYEMAAGGSDAQLERWRIPGSLYGFNFISQKEDMYREEESDADNFVKTVEAMHELGMSEEEIEEVFDVVAGVLHLGNLSFEAVGHDQSCRIRFDDETMLSCEACCDLLKVDADALEFALCRRVIRVRGTDQDLAERGNLPAYLRREDEHFEKSLTVEEAALARDALAMTIYERIFGWLVWRLNQCIQTEPIRANKRAGARARMSKRAMEAELKVEIDDHVYNTQYKIGLLDVFGFEVFERNGFAQLCINYCNETLQHLFNESVFKRDQLEYDEEGIDWTFIRYPDNAACIEMFESKPIGLFPLMDENCMYPGGNDNTLVTKMWTHLPGRFPRFLQPTREDKADFTFRIRHYAGDVVYSGEGFFAQNKNELRQEAVNLVSASRSSILKVLLPPEAKDAAGGADIASFFDVKLGSNFAGSASQAGTGAGTGAGAGAGAGTRGSRGLVRLNSQGSPMPGVLQQTTVGSHFQAQLRVAVEKIRASSAHYVRCLKPNDENVPDYLDRRRLVEQLRYSGVLQIIQVTRAGYPYRFTFAEFLVRYAVLGKRGTPYKAKRLAEKATVDTQKRNCLKIANNAQLVHGEEYQLGKTKVFLRQLSFIILEVLKDERVAQIASVVQRAARKFLELKRKGHKFTYKPRSRASQRSYARGLGAPDAEPVLEHEELPLAPNGKLGAPSKLDGDDSYRRKKGPILPKTAAGGVELPRKSRVPAHDFEDMIQDDDEDWEIDLDAASTATPAQNVGTPTPVNRERRSDYKA</sequence>
<reference evidence="9 10" key="1">
    <citation type="submission" date="2017-12" db="EMBL/GenBank/DDBJ databases">
        <title>Sequencing, de novo assembly and annotation of complete genome of a new Thraustochytrid species, strain FCC1311.</title>
        <authorList>
            <person name="Sedici K."/>
            <person name="Godart F."/>
            <person name="Aiese Cigliano R."/>
            <person name="Sanseverino W."/>
            <person name="Barakat M."/>
            <person name="Ortet P."/>
            <person name="Marechal E."/>
            <person name="Cagnac O."/>
            <person name="Amato A."/>
        </authorList>
    </citation>
    <scope>NUCLEOTIDE SEQUENCE [LARGE SCALE GENOMIC DNA]</scope>
</reference>
<evidence type="ECO:0000256" key="6">
    <source>
        <dbReference type="PROSITE-ProRule" id="PRU00782"/>
    </source>
</evidence>
<name>A0A2R5G9P0_9STRA</name>
<comment type="similarity">
    <text evidence="6">Belongs to the TRAFAC class myosin-kinesin ATPase superfamily. Myosin family.</text>
</comment>
<keyword evidence="2 6" id="KW-0067">ATP-binding</keyword>
<feature type="compositionally biased region" description="Acidic residues" evidence="7">
    <location>
        <begin position="1005"/>
        <end position="1018"/>
    </location>
</feature>
<feature type="compositionally biased region" description="Polar residues" evidence="7">
    <location>
        <begin position="1022"/>
        <end position="1035"/>
    </location>
</feature>
<dbReference type="Gene3D" id="3.40.850.10">
    <property type="entry name" value="Kinesin motor domain"/>
    <property type="match status" value="1"/>
</dbReference>
<evidence type="ECO:0000256" key="7">
    <source>
        <dbReference type="SAM" id="MobiDB-lite"/>
    </source>
</evidence>
<dbReference type="PANTHER" id="PTHR13140">
    <property type="entry name" value="MYOSIN"/>
    <property type="match status" value="1"/>
</dbReference>
<dbReference type="GO" id="GO:0007015">
    <property type="term" value="P:actin filament organization"/>
    <property type="evidence" value="ECO:0007669"/>
    <property type="project" value="TreeGrafter"/>
</dbReference>
<evidence type="ECO:0000313" key="9">
    <source>
        <dbReference type="EMBL" id="GBG27766.1"/>
    </source>
</evidence>
<dbReference type="PANTHER" id="PTHR13140:SF845">
    <property type="entry name" value="MYOSIN-LIKE PROTEIN"/>
    <property type="match status" value="1"/>
</dbReference>
<dbReference type="AlphaFoldDB" id="A0A2R5G9P0"/>
<evidence type="ECO:0000256" key="4">
    <source>
        <dbReference type="ARBA" id="ARBA00023175"/>
    </source>
</evidence>
<dbReference type="GO" id="GO:0005524">
    <property type="term" value="F:ATP binding"/>
    <property type="evidence" value="ECO:0007669"/>
    <property type="project" value="UniProtKB-UniRule"/>
</dbReference>
<dbReference type="GO" id="GO:0005737">
    <property type="term" value="C:cytoplasm"/>
    <property type="evidence" value="ECO:0007669"/>
    <property type="project" value="TreeGrafter"/>
</dbReference>
<gene>
    <name evidence="9" type="ORF">FCC1311_039892</name>
</gene>
<dbReference type="EMBL" id="BEYU01000035">
    <property type="protein sequence ID" value="GBG27766.1"/>
    <property type="molecule type" value="Genomic_DNA"/>
</dbReference>
<feature type="region of interest" description="Actin-binding" evidence="6">
    <location>
        <begin position="764"/>
        <end position="786"/>
    </location>
</feature>
<dbReference type="GO" id="GO:0016020">
    <property type="term" value="C:membrane"/>
    <property type="evidence" value="ECO:0007669"/>
    <property type="project" value="TreeGrafter"/>
</dbReference>
<evidence type="ECO:0000259" key="8">
    <source>
        <dbReference type="PROSITE" id="PS51456"/>
    </source>
</evidence>
<dbReference type="Gene3D" id="1.20.5.4820">
    <property type="match status" value="1"/>
</dbReference>
<protein>
    <submittedName>
        <fullName evidence="9">Myosin-6</fullName>
    </submittedName>
</protein>
<dbReference type="PROSITE" id="PS51456">
    <property type="entry name" value="MYOSIN_MOTOR"/>
    <property type="match status" value="1"/>
</dbReference>
<accession>A0A2R5G9P0</accession>
<dbReference type="Gene3D" id="1.20.120.720">
    <property type="entry name" value="Myosin VI head, motor domain, U50 subdomain"/>
    <property type="match status" value="1"/>
</dbReference>
<comment type="caution">
    <text evidence="9">The sequence shown here is derived from an EMBL/GenBank/DDBJ whole genome shotgun (WGS) entry which is preliminary data.</text>
</comment>
<dbReference type="GO" id="GO:0051015">
    <property type="term" value="F:actin filament binding"/>
    <property type="evidence" value="ECO:0007669"/>
    <property type="project" value="TreeGrafter"/>
</dbReference>
<dbReference type="SMART" id="SM00242">
    <property type="entry name" value="MYSc"/>
    <property type="match status" value="1"/>
</dbReference>
<evidence type="ECO:0000256" key="5">
    <source>
        <dbReference type="ARBA" id="ARBA00023203"/>
    </source>
</evidence>
<dbReference type="SUPFAM" id="SSF52540">
    <property type="entry name" value="P-loop containing nucleoside triphosphate hydrolases"/>
    <property type="match status" value="1"/>
</dbReference>
<dbReference type="InterPro" id="IPR001609">
    <property type="entry name" value="Myosin_head_motor_dom-like"/>
</dbReference>
<dbReference type="Gene3D" id="1.10.10.820">
    <property type="match status" value="1"/>
</dbReference>
<evidence type="ECO:0000256" key="1">
    <source>
        <dbReference type="ARBA" id="ARBA00022741"/>
    </source>
</evidence>
<evidence type="ECO:0000256" key="3">
    <source>
        <dbReference type="ARBA" id="ARBA00023123"/>
    </source>
</evidence>
<dbReference type="Proteomes" id="UP000241890">
    <property type="component" value="Unassembled WGS sequence"/>
</dbReference>
<keyword evidence="10" id="KW-1185">Reference proteome</keyword>
<organism evidence="9 10">
    <name type="scientific">Hondaea fermentalgiana</name>
    <dbReference type="NCBI Taxonomy" id="2315210"/>
    <lineage>
        <taxon>Eukaryota</taxon>
        <taxon>Sar</taxon>
        <taxon>Stramenopiles</taxon>
        <taxon>Bigyra</taxon>
        <taxon>Labyrinthulomycetes</taxon>
        <taxon>Thraustochytrida</taxon>
        <taxon>Thraustochytriidae</taxon>
        <taxon>Hondaea</taxon>
    </lineage>
</organism>
<feature type="binding site" evidence="6">
    <location>
        <begin position="190"/>
        <end position="197"/>
    </location>
    <ligand>
        <name>ATP</name>
        <dbReference type="ChEBI" id="CHEBI:30616"/>
    </ligand>
</feature>
<keyword evidence="5 6" id="KW-0009">Actin-binding</keyword>